<keyword evidence="10" id="KW-0687">Ribonucleoprotein</keyword>
<keyword evidence="8" id="KW-0694">RNA-binding</keyword>
<dbReference type="Gene3D" id="1.20.58.1110">
    <property type="match status" value="1"/>
</dbReference>
<comment type="function">
    <text evidence="12">Binds dsRNA and ssRNA and probably participates in the packaging of viral genome. In the dsRNA binding mode, the nucleocapsid protein specifically binds to the vRNA panhandle secondary structure formed at the termini of viral genome. Does not discriminate between viral and nonviral RNAs through ssRNA binding mode. Displays dsDNA endonuclease activity that is sequence non-specific.</text>
</comment>
<protein>
    <recommendedName>
        <fullName evidence="4">Nucleoprotein</fullName>
    </recommendedName>
    <alternativeName>
        <fullName evidence="11">Nucleocapsid protein</fullName>
    </alternativeName>
</protein>
<name>A0A0M4KE49_9VIRU</name>
<keyword evidence="7" id="KW-0946">Virion</keyword>
<dbReference type="RefSeq" id="YP_010839813.1">
    <property type="nucleotide sequence ID" value="NC_078143.1"/>
</dbReference>
<dbReference type="GO" id="GO:0003723">
    <property type="term" value="F:RNA binding"/>
    <property type="evidence" value="ECO:0007669"/>
    <property type="project" value="UniProtKB-KW"/>
</dbReference>
<keyword evidence="6" id="KW-0167">Capsid protein</keyword>
<dbReference type="GeneID" id="80549867"/>
<keyword evidence="5" id="KW-1139">Helical capsid protein</keyword>
<dbReference type="GO" id="GO:1990904">
    <property type="term" value="C:ribonucleoprotein complex"/>
    <property type="evidence" value="ECO:0007669"/>
    <property type="project" value="UniProtKB-KW"/>
</dbReference>
<evidence type="ECO:0000256" key="6">
    <source>
        <dbReference type="ARBA" id="ARBA00022561"/>
    </source>
</evidence>
<keyword evidence="9 14" id="KW-0543">Viral nucleoprotein</keyword>
<proteinExistence type="inferred from homology"/>
<evidence type="ECO:0000256" key="1">
    <source>
        <dbReference type="ARBA" id="ARBA00001936"/>
    </source>
</evidence>
<evidence type="ECO:0000313" key="15">
    <source>
        <dbReference type="Proteomes" id="UP000140718"/>
    </source>
</evidence>
<evidence type="ECO:0000256" key="2">
    <source>
        <dbReference type="ARBA" id="ARBA00004328"/>
    </source>
</evidence>
<dbReference type="KEGG" id="vg:80549867"/>
<evidence type="ECO:0000256" key="9">
    <source>
        <dbReference type="ARBA" id="ARBA00023086"/>
    </source>
</evidence>
<dbReference type="Pfam" id="PF02477">
    <property type="entry name" value="Nairo_nucleo"/>
    <property type="match status" value="1"/>
</dbReference>
<evidence type="ECO:0000313" key="14">
    <source>
        <dbReference type="EMBL" id="ALD83624.1"/>
    </source>
</evidence>
<evidence type="ECO:0000256" key="10">
    <source>
        <dbReference type="ARBA" id="ARBA00023274"/>
    </source>
</evidence>
<reference evidence="14 15" key="1">
    <citation type="journal article" date="2015" name="Am. J. Trop. Med. Hyg.">
        <title>Genomic Characterization of Yogue, Kasokero, Issyk-Kul, Keterah, Gossas, and Thiafora Viruses: Nairoviruses Naturally Infecting Bats, Shrews, and Ticks.</title>
        <authorList>
            <person name="Walker P.J."/>
            <person name="Widen S.G."/>
            <person name="Firth C."/>
            <person name="Blasdell K.R."/>
            <person name="Wood T.G."/>
            <person name="Travassos da Rosa A.P."/>
            <person name="Guzman H."/>
            <person name="Tesh R.B."/>
            <person name="Vasilakis N."/>
        </authorList>
    </citation>
    <scope>NUCLEOTIDE SEQUENCE [LARGE SCALE GENOMIC DNA]</scope>
    <source>
        <strain evidence="14">DakAnD 401</strain>
    </source>
</reference>
<comment type="subunit">
    <text evidence="13">Probable homooligomer; forms a double superhelical polymer. Monomer.</text>
</comment>
<evidence type="ECO:0000256" key="12">
    <source>
        <dbReference type="ARBA" id="ARBA00046210"/>
    </source>
</evidence>
<dbReference type="InterPro" id="IPR003486">
    <property type="entry name" value="Nairo_nucleocap"/>
</dbReference>
<dbReference type="GO" id="GO:0019029">
    <property type="term" value="C:helical viral capsid"/>
    <property type="evidence" value="ECO:0007669"/>
    <property type="project" value="UniProtKB-KW"/>
</dbReference>
<evidence type="ECO:0000256" key="5">
    <source>
        <dbReference type="ARBA" id="ARBA00022497"/>
    </source>
</evidence>
<evidence type="ECO:0000256" key="8">
    <source>
        <dbReference type="ARBA" id="ARBA00022884"/>
    </source>
</evidence>
<evidence type="ECO:0000256" key="11">
    <source>
        <dbReference type="ARBA" id="ARBA00033344"/>
    </source>
</evidence>
<evidence type="ECO:0000256" key="13">
    <source>
        <dbReference type="ARBA" id="ARBA00046354"/>
    </source>
</evidence>
<comment type="subcellular location">
    <subcellularLocation>
        <location evidence="2">Virion</location>
    </subcellularLocation>
</comment>
<organism evidence="14 15">
    <name type="scientific">Gossas virus</name>
    <dbReference type="NCBI Taxonomy" id="1714376"/>
    <lineage>
        <taxon>Viruses</taxon>
        <taxon>Riboviria</taxon>
        <taxon>Orthornavirae</taxon>
        <taxon>Negarnaviricota</taxon>
        <taxon>Polyploviricotina</taxon>
        <taxon>Bunyaviricetes</taxon>
        <taxon>Hareavirales</taxon>
        <taxon>Nairoviridae</taxon>
        <taxon>Orthonairovirus</taxon>
        <taxon>Orthonairovirus gossasense</taxon>
    </lineage>
</organism>
<sequence length="487" mass="53991">MSKLDFVNVAGLEAWFANFAAGKQLTGVDVNSLCFGYVAPDYGQYVTKMINATSDKERNAIFGQAVVAATRFIAPLKDCAWVSCKGMIERSGTWFTDSETTGDSFKSWHNCYNALKGRVPSLAEVQAYKECVMDWREFTGFDELPSVRAVRGEMRLQYAISADIAMTVKDMLEDMKEKRDAAFGPGSGRRGRVSQDHVGWMRMWLNGGVDVLSAPGWGSWDKVNSYGKRLAATAIVNLYDGTNYDSILIAKDRLAEAEHRSRLMAAELDPVKLANTLATVKDAIDEAEVMITQQGNGGGAVFQQQMAAMDVPFSSHYWLWRCGGNYNNFPVISQFLFELGQRPVGAAKIAKMLGDMPWIWARGLRGMFADSNFNDKIHIHPAVLTQGRLSDMASCFGAIPANNPDRAREGTGNSRFILNLRRSGRNLCGTVAAKLFEVYRAGFDIKQTEIIPPEHMLHQSFLGKNSHMQYAGLLEGDFTKIEIVEAN</sequence>
<comment type="similarity">
    <text evidence="3">Belongs to the nairovirus nucleocapsid protein family.</text>
</comment>
<keyword evidence="15" id="KW-1185">Reference proteome</keyword>
<evidence type="ECO:0000256" key="3">
    <source>
        <dbReference type="ARBA" id="ARBA00009355"/>
    </source>
</evidence>
<dbReference type="GO" id="GO:0019013">
    <property type="term" value="C:viral nucleocapsid"/>
    <property type="evidence" value="ECO:0007669"/>
    <property type="project" value="UniProtKB-KW"/>
</dbReference>
<comment type="cofactor">
    <cofactor evidence="1">
        <name>Mn(2+)</name>
        <dbReference type="ChEBI" id="CHEBI:29035"/>
    </cofactor>
</comment>
<evidence type="ECO:0000256" key="7">
    <source>
        <dbReference type="ARBA" id="ARBA00022844"/>
    </source>
</evidence>
<dbReference type="EMBL" id="KR534876">
    <property type="protein sequence ID" value="ALD83624.1"/>
    <property type="molecule type" value="Viral_cRNA"/>
</dbReference>
<accession>A0A0M4KE49</accession>
<evidence type="ECO:0000256" key="4">
    <source>
        <dbReference type="ARBA" id="ARBA00014389"/>
    </source>
</evidence>
<dbReference type="Proteomes" id="UP000140718">
    <property type="component" value="Genome"/>
</dbReference>